<organism evidence="1 2">
    <name type="scientific">Heterodera schachtii</name>
    <name type="common">Sugarbeet cyst nematode worm</name>
    <name type="synonym">Tylenchus schachtii</name>
    <dbReference type="NCBI Taxonomy" id="97005"/>
    <lineage>
        <taxon>Eukaryota</taxon>
        <taxon>Metazoa</taxon>
        <taxon>Ecdysozoa</taxon>
        <taxon>Nematoda</taxon>
        <taxon>Chromadorea</taxon>
        <taxon>Rhabditida</taxon>
        <taxon>Tylenchina</taxon>
        <taxon>Tylenchomorpha</taxon>
        <taxon>Tylenchoidea</taxon>
        <taxon>Heteroderidae</taxon>
        <taxon>Heteroderinae</taxon>
        <taxon>Heterodera</taxon>
    </lineage>
</organism>
<dbReference type="EMBL" id="JBICCN010000096">
    <property type="protein sequence ID" value="KAL3094123.1"/>
    <property type="molecule type" value="Genomic_DNA"/>
</dbReference>
<gene>
    <name evidence="1" type="ORF">niasHS_004808</name>
</gene>
<keyword evidence="2" id="KW-1185">Reference proteome</keyword>
<dbReference type="AlphaFoldDB" id="A0ABD2JU83"/>
<accession>A0ABD2JU83</accession>
<reference evidence="1 2" key="1">
    <citation type="submission" date="2024-10" db="EMBL/GenBank/DDBJ databases">
        <authorList>
            <person name="Kim D."/>
        </authorList>
    </citation>
    <scope>NUCLEOTIDE SEQUENCE [LARGE SCALE GENOMIC DNA]</scope>
    <source>
        <strain evidence="1">Taebaek</strain>
    </source>
</reference>
<evidence type="ECO:0000313" key="2">
    <source>
        <dbReference type="Proteomes" id="UP001620645"/>
    </source>
</evidence>
<name>A0ABD2JU83_HETSC</name>
<sequence>MQFDATNVQRFLNSGDQSCNYYSGTTCGYGFFGCVKIGTYDGGVDKMGNFIDDPAAIVSMVRGCQLLPLGGVDACQQQVILGYRVITCKPQ</sequence>
<dbReference type="Proteomes" id="UP001620645">
    <property type="component" value="Unassembled WGS sequence"/>
</dbReference>
<evidence type="ECO:0000313" key="1">
    <source>
        <dbReference type="EMBL" id="KAL3094123.1"/>
    </source>
</evidence>
<proteinExistence type="predicted"/>
<protein>
    <submittedName>
        <fullName evidence="1">Uncharacterized protein</fullName>
    </submittedName>
</protein>
<comment type="caution">
    <text evidence="1">The sequence shown here is derived from an EMBL/GenBank/DDBJ whole genome shotgun (WGS) entry which is preliminary data.</text>
</comment>